<keyword evidence="4" id="KW-0799">Topoisomerase</keyword>
<dbReference type="Proteomes" id="UP000789375">
    <property type="component" value="Unassembled WGS sequence"/>
</dbReference>
<name>A0A9N9DWP5_FUNMO</name>
<dbReference type="Gene3D" id="3.30.230.10">
    <property type="match status" value="1"/>
</dbReference>
<evidence type="ECO:0000256" key="7">
    <source>
        <dbReference type="SAM" id="MobiDB-lite"/>
    </source>
</evidence>
<keyword evidence="6" id="KW-0413">Isomerase</keyword>
<dbReference type="InterPro" id="IPR050634">
    <property type="entry name" value="DNA_Topoisomerase_II"/>
</dbReference>
<dbReference type="PANTHER" id="PTHR10169:SF38">
    <property type="entry name" value="DNA TOPOISOMERASE 2"/>
    <property type="match status" value="1"/>
</dbReference>
<dbReference type="GO" id="GO:0000819">
    <property type="term" value="P:sister chromatid segregation"/>
    <property type="evidence" value="ECO:0007669"/>
    <property type="project" value="TreeGrafter"/>
</dbReference>
<sequence length="235" mass="26407">MLVSKPQTSPSSRRNNQKKSPVEHVLLRPDSYVGSLEALKIRGDEILVNAADNKVRDDKMNLIKVDIDEEGGQIPSLITEKESLLKCTRTKNSITEFILETVSKAKKYRKTFRNNMIVIEQPILTTCSKNAGDYKLHLYVSDREDLQSSLVYDKCGDRWEMGPFLPLSLNSIIFVNTLCTTKGGAHVNYIADKLAERIMIAVKNKNKNAKTKENLTLKVASFGSTCDSSDAFFNK</sequence>
<keyword evidence="9" id="KW-1185">Reference proteome</keyword>
<dbReference type="GO" id="GO:0000712">
    <property type="term" value="P:resolution of meiotic recombination intermediates"/>
    <property type="evidence" value="ECO:0007669"/>
    <property type="project" value="TreeGrafter"/>
</dbReference>
<evidence type="ECO:0000256" key="4">
    <source>
        <dbReference type="ARBA" id="ARBA00023029"/>
    </source>
</evidence>
<accession>A0A9N9DWP5</accession>
<comment type="caution">
    <text evidence="8">The sequence shown here is derived from an EMBL/GenBank/DDBJ whole genome shotgun (WGS) entry which is preliminary data.</text>
</comment>
<evidence type="ECO:0000256" key="3">
    <source>
        <dbReference type="ARBA" id="ARBA00012895"/>
    </source>
</evidence>
<dbReference type="GO" id="GO:0003918">
    <property type="term" value="F:DNA topoisomerase type II (double strand cut, ATP-hydrolyzing) activity"/>
    <property type="evidence" value="ECO:0007669"/>
    <property type="project" value="UniProtKB-EC"/>
</dbReference>
<evidence type="ECO:0000256" key="2">
    <source>
        <dbReference type="ARBA" id="ARBA00001946"/>
    </source>
</evidence>
<evidence type="ECO:0000256" key="6">
    <source>
        <dbReference type="ARBA" id="ARBA00023235"/>
    </source>
</evidence>
<dbReference type="EC" id="5.6.2.2" evidence="3"/>
<gene>
    <name evidence="8" type="ORF">FMOSSE_LOCUS11687</name>
</gene>
<dbReference type="GO" id="GO:0005634">
    <property type="term" value="C:nucleus"/>
    <property type="evidence" value="ECO:0007669"/>
    <property type="project" value="TreeGrafter"/>
</dbReference>
<feature type="region of interest" description="Disordered" evidence="7">
    <location>
        <begin position="1"/>
        <end position="24"/>
    </location>
</feature>
<dbReference type="SUPFAM" id="SSF55874">
    <property type="entry name" value="ATPase domain of HSP90 chaperone/DNA topoisomerase II/histidine kinase"/>
    <property type="match status" value="1"/>
</dbReference>
<dbReference type="AlphaFoldDB" id="A0A9N9DWP5"/>
<dbReference type="GO" id="GO:0003677">
    <property type="term" value="F:DNA binding"/>
    <property type="evidence" value="ECO:0007669"/>
    <property type="project" value="UniProtKB-KW"/>
</dbReference>
<evidence type="ECO:0000313" key="9">
    <source>
        <dbReference type="Proteomes" id="UP000789375"/>
    </source>
</evidence>
<comment type="cofactor">
    <cofactor evidence="2">
        <name>Mg(2+)</name>
        <dbReference type="ChEBI" id="CHEBI:18420"/>
    </cofactor>
</comment>
<dbReference type="Gene3D" id="3.30.565.10">
    <property type="entry name" value="Histidine kinase-like ATPase, C-terminal domain"/>
    <property type="match status" value="1"/>
</dbReference>
<dbReference type="PANTHER" id="PTHR10169">
    <property type="entry name" value="DNA TOPOISOMERASE/GYRASE"/>
    <property type="match status" value="1"/>
</dbReference>
<keyword evidence="5" id="KW-0238">DNA-binding</keyword>
<dbReference type="SUPFAM" id="SSF54211">
    <property type="entry name" value="Ribosomal protein S5 domain 2-like"/>
    <property type="match status" value="1"/>
</dbReference>
<protein>
    <recommendedName>
        <fullName evidence="3">DNA topoisomerase (ATP-hydrolyzing)</fullName>
        <ecNumber evidence="3">5.6.2.2</ecNumber>
    </recommendedName>
</protein>
<evidence type="ECO:0000256" key="5">
    <source>
        <dbReference type="ARBA" id="ARBA00023125"/>
    </source>
</evidence>
<dbReference type="EMBL" id="CAJVPP010004799">
    <property type="protein sequence ID" value="CAG8655611.1"/>
    <property type="molecule type" value="Genomic_DNA"/>
</dbReference>
<dbReference type="InterPro" id="IPR036890">
    <property type="entry name" value="HATPase_C_sf"/>
</dbReference>
<reference evidence="8" key="1">
    <citation type="submission" date="2021-06" db="EMBL/GenBank/DDBJ databases">
        <authorList>
            <person name="Kallberg Y."/>
            <person name="Tangrot J."/>
            <person name="Rosling A."/>
        </authorList>
    </citation>
    <scope>NUCLEOTIDE SEQUENCE</scope>
    <source>
        <strain evidence="8">87-6 pot B 2015</strain>
    </source>
</reference>
<dbReference type="InterPro" id="IPR014721">
    <property type="entry name" value="Ribsml_uS5_D2-typ_fold_subgr"/>
</dbReference>
<evidence type="ECO:0000256" key="1">
    <source>
        <dbReference type="ARBA" id="ARBA00000185"/>
    </source>
</evidence>
<proteinExistence type="predicted"/>
<comment type="catalytic activity">
    <reaction evidence="1">
        <text>ATP-dependent breakage, passage and rejoining of double-stranded DNA.</text>
        <dbReference type="EC" id="5.6.2.2"/>
    </reaction>
</comment>
<feature type="non-terminal residue" evidence="8">
    <location>
        <position position="235"/>
    </location>
</feature>
<feature type="compositionally biased region" description="Polar residues" evidence="7">
    <location>
        <begin position="1"/>
        <end position="14"/>
    </location>
</feature>
<dbReference type="InterPro" id="IPR020568">
    <property type="entry name" value="Ribosomal_Su5_D2-typ_SF"/>
</dbReference>
<organism evidence="8 9">
    <name type="scientific">Funneliformis mosseae</name>
    <name type="common">Endomycorrhizal fungus</name>
    <name type="synonym">Glomus mosseae</name>
    <dbReference type="NCBI Taxonomy" id="27381"/>
    <lineage>
        <taxon>Eukaryota</taxon>
        <taxon>Fungi</taxon>
        <taxon>Fungi incertae sedis</taxon>
        <taxon>Mucoromycota</taxon>
        <taxon>Glomeromycotina</taxon>
        <taxon>Glomeromycetes</taxon>
        <taxon>Glomerales</taxon>
        <taxon>Glomeraceae</taxon>
        <taxon>Funneliformis</taxon>
    </lineage>
</organism>
<evidence type="ECO:0000313" key="8">
    <source>
        <dbReference type="EMBL" id="CAG8655611.1"/>
    </source>
</evidence>